<accession>A0A3B0Z7X5</accession>
<name>A0A3B0Z7X5_9ZZZZ</name>
<dbReference type="SUPFAM" id="SSF54593">
    <property type="entry name" value="Glyoxalase/Bleomycin resistance protein/Dihydroxybiphenyl dioxygenase"/>
    <property type="match status" value="1"/>
</dbReference>
<dbReference type="Gene3D" id="3.30.720.120">
    <property type="match status" value="1"/>
</dbReference>
<dbReference type="AlphaFoldDB" id="A0A3B0Z7X5"/>
<proteinExistence type="predicted"/>
<dbReference type="InterPro" id="IPR029068">
    <property type="entry name" value="Glyas_Bleomycin-R_OHBP_Dase"/>
</dbReference>
<dbReference type="EMBL" id="UOFO01000128">
    <property type="protein sequence ID" value="VAW87641.1"/>
    <property type="molecule type" value="Genomic_DNA"/>
</dbReference>
<dbReference type="PROSITE" id="PS51819">
    <property type="entry name" value="VOC"/>
    <property type="match status" value="1"/>
</dbReference>
<feature type="domain" description="VOC" evidence="1">
    <location>
        <begin position="15"/>
        <end position="134"/>
    </location>
</feature>
<dbReference type="Gene3D" id="3.30.720.110">
    <property type="match status" value="1"/>
</dbReference>
<dbReference type="Pfam" id="PF00903">
    <property type="entry name" value="Glyoxalase"/>
    <property type="match status" value="1"/>
</dbReference>
<evidence type="ECO:0000259" key="1">
    <source>
        <dbReference type="PROSITE" id="PS51819"/>
    </source>
</evidence>
<reference evidence="2" key="1">
    <citation type="submission" date="2018-06" db="EMBL/GenBank/DDBJ databases">
        <authorList>
            <person name="Zhirakovskaya E."/>
        </authorList>
    </citation>
    <scope>NUCLEOTIDE SEQUENCE</scope>
</reference>
<dbReference type="InterPro" id="IPR004360">
    <property type="entry name" value="Glyas_Fos-R_dOase_dom"/>
</dbReference>
<protein>
    <recommendedName>
        <fullName evidence="1">VOC domain-containing protein</fullName>
    </recommendedName>
</protein>
<sequence length="148" mass="16863">MFLMLDRVTKMINPNSAFSVFIVNSLDKAKVFYGDNFGFNTAFQNEWYLHLVSPAGIQVAFMLPNQPTQPDIFHKVYGGDGIIFSLEVNDVDSAYSYAKGKLLNIVLEIRSEEWGQRHFSLEDPNGVYVDIVQAIERSEGYQLGYDHK</sequence>
<gene>
    <name evidence="2" type="ORF">MNBD_GAMMA16-1722</name>
</gene>
<dbReference type="InterPro" id="IPR037523">
    <property type="entry name" value="VOC_core"/>
</dbReference>
<evidence type="ECO:0000313" key="2">
    <source>
        <dbReference type="EMBL" id="VAW87641.1"/>
    </source>
</evidence>
<organism evidence="2">
    <name type="scientific">hydrothermal vent metagenome</name>
    <dbReference type="NCBI Taxonomy" id="652676"/>
    <lineage>
        <taxon>unclassified sequences</taxon>
        <taxon>metagenomes</taxon>
        <taxon>ecological metagenomes</taxon>
    </lineage>
</organism>